<dbReference type="InterPro" id="IPR041685">
    <property type="entry name" value="AAA_GajA/Old/RecF-like"/>
</dbReference>
<dbReference type="STRING" id="1075417.SAMN05421823_102325"/>
<accession>A0A1G9AJT9</accession>
<protein>
    <submittedName>
        <fullName evidence="2">AAA ATPase domain-containing protein</fullName>
    </submittedName>
</protein>
<dbReference type="PANTHER" id="PTHR43581">
    <property type="entry name" value="ATP/GTP PHOSPHATASE"/>
    <property type="match status" value="1"/>
</dbReference>
<dbReference type="EMBL" id="FNFO01000002">
    <property type="protein sequence ID" value="SDK27551.1"/>
    <property type="molecule type" value="Genomic_DNA"/>
</dbReference>
<dbReference type="Pfam" id="PF13175">
    <property type="entry name" value="AAA_15"/>
    <property type="match status" value="1"/>
</dbReference>
<feature type="domain" description="AAA+ ATPase" evidence="1">
    <location>
        <begin position="20"/>
        <end position="398"/>
    </location>
</feature>
<evidence type="ECO:0000313" key="3">
    <source>
        <dbReference type="Proteomes" id="UP000198510"/>
    </source>
</evidence>
<dbReference type="Gene3D" id="3.40.50.300">
    <property type="entry name" value="P-loop containing nucleotide triphosphate hydrolases"/>
    <property type="match status" value="2"/>
</dbReference>
<dbReference type="OrthoDB" id="9805802at2"/>
<dbReference type="Proteomes" id="UP000198510">
    <property type="component" value="Unassembled WGS sequence"/>
</dbReference>
<dbReference type="InterPro" id="IPR027417">
    <property type="entry name" value="P-loop_NTPase"/>
</dbReference>
<sequence length="661" mass="76710">MKIVVKKKFKSLSPFTSQELSDLTVITGKNGSGKSQLLDLLSNRHNSSPPEDNSYIWDYDRKLDKIQYEGIVYTDTKQIDHSAWRGKMDQIKSRFKALSPSAIRLYALINEHNIESRLEDRNSDNLMIDTAEYRGIICEFFNQLYQGNSNLKPELVNANHEKQVLNQFIEFSGRTFYTSLQYISETAGVDIEKLSDADFYNIPLPEQYIQNIALFSGNLNWAFYNYAVRRQQNRVLYGYKLSESEQNNSVSDDDFVEKYPPPWKVINETFDSLGIDFYFKEIERREFSIDVPFELKLYKKSTSNHVGMHDLSSGEKIIIGLIIKLFTCEYYEKNLSLPEVILLDEPDAHLHPEMSQLLLDVLEKVFVSRFKIKVIVTTHSPSTIALTPEHCIYRLRNSPETSLTSISKDDALEMLTSFIPTLSIDYKNHRQVFVESPTDLEYYQVIHDRHQRDHKLAYRLYFISNSLGQGNCDSVIRIVANLRESGNKTSYGIIDWDLMHNSNNYVIVHGWNERYSIENFLLDPIYIICKLIDLNVGDVQRGIGVDHSFNHFNIGTEDNSWLQKIVDYFFERFGEHNRTYKAKSGQERIDVEYLNGKVLSMPKFYLQARGHDLIPMIKKAFPAFNKYNSEVLLAKDMSRLIAKCYPFVPKSTILTIEALCS</sequence>
<dbReference type="InterPro" id="IPR051396">
    <property type="entry name" value="Bact_Antivir_Def_Nuclease"/>
</dbReference>
<dbReference type="AlphaFoldDB" id="A0A1G9AJT9"/>
<gene>
    <name evidence="2" type="ORF">SAMN05421823_102325</name>
</gene>
<dbReference type="CDD" id="cd00267">
    <property type="entry name" value="ABC_ATPase"/>
    <property type="match status" value="1"/>
</dbReference>
<reference evidence="2 3" key="1">
    <citation type="submission" date="2016-10" db="EMBL/GenBank/DDBJ databases">
        <authorList>
            <person name="de Groot N.N."/>
        </authorList>
    </citation>
    <scope>NUCLEOTIDE SEQUENCE [LARGE SCALE GENOMIC DNA]</scope>
    <source>
        <strain evidence="2 3">DSM 25186</strain>
    </source>
</reference>
<organism evidence="2 3">
    <name type="scientific">Catalinimonas alkaloidigena</name>
    <dbReference type="NCBI Taxonomy" id="1075417"/>
    <lineage>
        <taxon>Bacteria</taxon>
        <taxon>Pseudomonadati</taxon>
        <taxon>Bacteroidota</taxon>
        <taxon>Cytophagia</taxon>
        <taxon>Cytophagales</taxon>
        <taxon>Catalimonadaceae</taxon>
        <taxon>Catalinimonas</taxon>
    </lineage>
</organism>
<dbReference type="PANTHER" id="PTHR43581:SF2">
    <property type="entry name" value="EXCINUCLEASE ATPASE SUBUNIT"/>
    <property type="match status" value="1"/>
</dbReference>
<proteinExistence type="predicted"/>
<dbReference type="SUPFAM" id="SSF52540">
    <property type="entry name" value="P-loop containing nucleoside triphosphate hydrolases"/>
    <property type="match status" value="1"/>
</dbReference>
<keyword evidence="3" id="KW-1185">Reference proteome</keyword>
<dbReference type="RefSeq" id="WP_089679885.1">
    <property type="nucleotide sequence ID" value="NZ_FNFO01000002.1"/>
</dbReference>
<evidence type="ECO:0000313" key="2">
    <source>
        <dbReference type="EMBL" id="SDK27551.1"/>
    </source>
</evidence>
<dbReference type="InterPro" id="IPR003593">
    <property type="entry name" value="AAA+_ATPase"/>
</dbReference>
<dbReference type="SMART" id="SM00382">
    <property type="entry name" value="AAA"/>
    <property type="match status" value="1"/>
</dbReference>
<evidence type="ECO:0000259" key="1">
    <source>
        <dbReference type="SMART" id="SM00382"/>
    </source>
</evidence>
<name>A0A1G9AJT9_9BACT</name>